<evidence type="ECO:0000259" key="2">
    <source>
        <dbReference type="PROSITE" id="PS50076"/>
    </source>
</evidence>
<evidence type="ECO:0000313" key="3">
    <source>
        <dbReference type="Proteomes" id="UP000504607"/>
    </source>
</evidence>
<keyword evidence="3" id="KW-1185">Reference proteome</keyword>
<gene>
    <name evidence="4" type="primary">LOC105051715</name>
</gene>
<dbReference type="InterPro" id="IPR050817">
    <property type="entry name" value="DjlA_DnaK_co-chaperone"/>
</dbReference>
<dbReference type="Pfam" id="PF00226">
    <property type="entry name" value="DnaJ"/>
    <property type="match status" value="1"/>
</dbReference>
<dbReference type="PANTHER" id="PTHR24074">
    <property type="entry name" value="CO-CHAPERONE PROTEIN DJLA"/>
    <property type="match status" value="1"/>
</dbReference>
<dbReference type="InterPro" id="IPR001623">
    <property type="entry name" value="DnaJ_domain"/>
</dbReference>
<evidence type="ECO:0000256" key="1">
    <source>
        <dbReference type="SAM" id="MobiDB-lite"/>
    </source>
</evidence>
<dbReference type="PROSITE" id="PS50076">
    <property type="entry name" value="DNAJ_2"/>
    <property type="match status" value="1"/>
</dbReference>
<dbReference type="GO" id="GO:0005783">
    <property type="term" value="C:endoplasmic reticulum"/>
    <property type="evidence" value="ECO:0007669"/>
    <property type="project" value="UniProtKB-ARBA"/>
</dbReference>
<dbReference type="OrthoDB" id="552049at2759"/>
<feature type="compositionally biased region" description="Gly residues" evidence="1">
    <location>
        <begin position="11"/>
        <end position="24"/>
    </location>
</feature>
<protein>
    <submittedName>
        <fullName evidence="4">Co-chaperone protein DjlA isoform X1</fullName>
    </submittedName>
</protein>
<organism evidence="3 4">
    <name type="scientific">Elaeis guineensis var. tenera</name>
    <name type="common">Oil palm</name>
    <dbReference type="NCBI Taxonomy" id="51953"/>
    <lineage>
        <taxon>Eukaryota</taxon>
        <taxon>Viridiplantae</taxon>
        <taxon>Streptophyta</taxon>
        <taxon>Embryophyta</taxon>
        <taxon>Tracheophyta</taxon>
        <taxon>Spermatophyta</taxon>
        <taxon>Magnoliopsida</taxon>
        <taxon>Liliopsida</taxon>
        <taxon>Arecaceae</taxon>
        <taxon>Arecoideae</taxon>
        <taxon>Cocoseae</taxon>
        <taxon>Elaeidinae</taxon>
        <taxon>Elaeis</taxon>
    </lineage>
</organism>
<sequence length="169" mass="18511">MKKAATPSRGIGNGSAGGGGGGGLFSRSPESRRCVRFPARSLPFSGEFATLGLTPSASKSDVKRAYKRLALKYHPDVMRGEKGVQEEEAFKEIKSAYERCCKTKNLKESSDLTSIYELLNDIDSDLIQVSYDGLLDIVKNCTFLGLADEVFALIQHNTHLYLMNVVSVR</sequence>
<name>A0A6I9RQ08_ELAGV</name>
<dbReference type="PRINTS" id="PR00625">
    <property type="entry name" value="JDOMAIN"/>
</dbReference>
<dbReference type="Gene3D" id="1.10.287.110">
    <property type="entry name" value="DnaJ domain"/>
    <property type="match status" value="1"/>
</dbReference>
<dbReference type="SUPFAM" id="SSF46565">
    <property type="entry name" value="Chaperone J-domain"/>
    <property type="match status" value="1"/>
</dbReference>
<dbReference type="Pfam" id="PF16413">
    <property type="entry name" value="Mlh1_C"/>
    <property type="match status" value="1"/>
</dbReference>
<proteinExistence type="predicted"/>
<dbReference type="RefSeq" id="XP_010930586.1">
    <property type="nucleotide sequence ID" value="XM_010932284.2"/>
</dbReference>
<dbReference type="CDD" id="cd06257">
    <property type="entry name" value="DnaJ"/>
    <property type="match status" value="1"/>
</dbReference>
<feature type="domain" description="J" evidence="2">
    <location>
        <begin position="46"/>
        <end position="135"/>
    </location>
</feature>
<dbReference type="InParanoid" id="A0A6I9RQ08"/>
<feature type="region of interest" description="Disordered" evidence="1">
    <location>
        <begin position="1"/>
        <end position="29"/>
    </location>
</feature>
<dbReference type="SMART" id="SM00271">
    <property type="entry name" value="DnaJ"/>
    <property type="match status" value="1"/>
</dbReference>
<dbReference type="InterPro" id="IPR032189">
    <property type="entry name" value="Mlh1_C"/>
</dbReference>
<dbReference type="Proteomes" id="UP000504607">
    <property type="component" value="Chromosome 9"/>
</dbReference>
<accession>A0A6I9RQ08</accession>
<reference evidence="4" key="1">
    <citation type="submission" date="2025-08" db="UniProtKB">
        <authorList>
            <consortium name="RefSeq"/>
        </authorList>
    </citation>
    <scope>IDENTIFICATION</scope>
</reference>
<evidence type="ECO:0000313" key="4">
    <source>
        <dbReference type="RefSeq" id="XP_010930586.1"/>
    </source>
</evidence>
<dbReference type="InterPro" id="IPR036869">
    <property type="entry name" value="J_dom_sf"/>
</dbReference>
<dbReference type="AlphaFoldDB" id="A0A6I9RQ08"/>